<dbReference type="RefSeq" id="WP_228225990.1">
    <property type="nucleotide sequence ID" value="NZ_JAJGNP010000001.1"/>
</dbReference>
<dbReference type="EMBL" id="JAJGNP010000001">
    <property type="protein sequence ID" value="MCC4231460.1"/>
    <property type="molecule type" value="Genomic_DNA"/>
</dbReference>
<comment type="caution">
    <text evidence="1">The sequence shown here is derived from an EMBL/GenBank/DDBJ whole genome shotgun (WGS) entry which is preliminary data.</text>
</comment>
<dbReference type="Proteomes" id="UP001198830">
    <property type="component" value="Unassembled WGS sequence"/>
</dbReference>
<keyword evidence="2" id="KW-1185">Reference proteome</keyword>
<accession>A0ABS8GYW1</accession>
<evidence type="ECO:0000313" key="1">
    <source>
        <dbReference type="EMBL" id="MCC4231460.1"/>
    </source>
</evidence>
<evidence type="ECO:0000313" key="2">
    <source>
        <dbReference type="Proteomes" id="UP001198830"/>
    </source>
</evidence>
<organism evidence="1 2">
    <name type="scientific">Sphingobium soli</name>
    <dbReference type="NCBI Taxonomy" id="1591116"/>
    <lineage>
        <taxon>Bacteria</taxon>
        <taxon>Pseudomonadati</taxon>
        <taxon>Pseudomonadota</taxon>
        <taxon>Alphaproteobacteria</taxon>
        <taxon>Sphingomonadales</taxon>
        <taxon>Sphingomonadaceae</taxon>
        <taxon>Sphingobium</taxon>
    </lineage>
</organism>
<protein>
    <recommendedName>
        <fullName evidence="3">Transposase</fullName>
    </recommendedName>
</protein>
<proteinExistence type="predicted"/>
<gene>
    <name evidence="1" type="ORF">LL253_02000</name>
</gene>
<name>A0ABS8GYW1_9SPHN</name>
<evidence type="ECO:0008006" key="3">
    <source>
        <dbReference type="Google" id="ProtNLM"/>
    </source>
</evidence>
<sequence>MMQALMKKKRCSRFKTVAADTVFVAMMPPHMPDGRDDIIAEGDRSI</sequence>
<reference evidence="1 2" key="1">
    <citation type="submission" date="2021-10" db="EMBL/GenBank/DDBJ databases">
        <title>The diversity and Nitrogen Metabolism of Culturable Nitrate-Utilizing Bacteria Within the Oxygen Minimum Zone of the Changjiang (Yangtze River)Estuary.</title>
        <authorList>
            <person name="Zhang D."/>
            <person name="Zheng J."/>
            <person name="Liu S."/>
            <person name="He W."/>
        </authorList>
    </citation>
    <scope>NUCLEOTIDE SEQUENCE [LARGE SCALE GENOMIC DNA]</scope>
    <source>
        <strain evidence="1 2">FXH275-2</strain>
    </source>
</reference>